<evidence type="ECO:0000313" key="1">
    <source>
        <dbReference type="EMBL" id="SVA73840.1"/>
    </source>
</evidence>
<dbReference type="AlphaFoldDB" id="A0A381YAC7"/>
<gene>
    <name evidence="1" type="ORF">METZ01_LOCUS126694</name>
</gene>
<organism evidence="1">
    <name type="scientific">marine metagenome</name>
    <dbReference type="NCBI Taxonomy" id="408172"/>
    <lineage>
        <taxon>unclassified sequences</taxon>
        <taxon>metagenomes</taxon>
        <taxon>ecological metagenomes</taxon>
    </lineage>
</organism>
<proteinExistence type="predicted"/>
<accession>A0A381YAC7</accession>
<reference evidence="1" key="1">
    <citation type="submission" date="2018-05" db="EMBL/GenBank/DDBJ databases">
        <authorList>
            <person name="Lanie J.A."/>
            <person name="Ng W.-L."/>
            <person name="Kazmierczak K.M."/>
            <person name="Andrzejewski T.M."/>
            <person name="Davidsen T.M."/>
            <person name="Wayne K.J."/>
            <person name="Tettelin H."/>
            <person name="Glass J.I."/>
            <person name="Rusch D."/>
            <person name="Podicherti R."/>
            <person name="Tsui H.-C.T."/>
            <person name="Winkler M.E."/>
        </authorList>
    </citation>
    <scope>NUCLEOTIDE SEQUENCE</scope>
</reference>
<protein>
    <submittedName>
        <fullName evidence="1">Uncharacterized protein</fullName>
    </submittedName>
</protein>
<dbReference type="EMBL" id="UINC01017729">
    <property type="protein sequence ID" value="SVA73840.1"/>
    <property type="molecule type" value="Genomic_DNA"/>
</dbReference>
<feature type="non-terminal residue" evidence="1">
    <location>
        <position position="110"/>
    </location>
</feature>
<sequence>MNLFLFLGSSVFKPESLNELNRSLTGFLEKLCRSPLCLLFLGENSLAEDRFPSCLSEFLVLSMVLADPLVLGDRLVLADRLVLGDRLVLADPLVLGDRLVLADPLVLGDR</sequence>
<name>A0A381YAC7_9ZZZZ</name>